<comment type="caution">
    <text evidence="1">The sequence shown here is derived from an EMBL/GenBank/DDBJ whole genome shotgun (WGS) entry which is preliminary data.</text>
</comment>
<protein>
    <submittedName>
        <fullName evidence="1">Uncharacterized protein</fullName>
    </submittedName>
</protein>
<dbReference type="Proteomes" id="UP000290848">
    <property type="component" value="Unassembled WGS sequence"/>
</dbReference>
<organism evidence="1 2">
    <name type="scientific">Arcticibacter tournemirensis</name>
    <dbReference type="NCBI Taxonomy" id="699437"/>
    <lineage>
        <taxon>Bacteria</taxon>
        <taxon>Pseudomonadati</taxon>
        <taxon>Bacteroidota</taxon>
        <taxon>Sphingobacteriia</taxon>
        <taxon>Sphingobacteriales</taxon>
        <taxon>Sphingobacteriaceae</taxon>
        <taxon>Arcticibacter</taxon>
    </lineage>
</organism>
<sequence>MYTTTIGHTFLKEYNRRNGTDYSAKLFFDEVYFRLFFDDPKYLMWAQNSPFVQGISKKKPYFERHERLENLSQFHQKVTRGERDASIAIGYPASETKEYATTSGLVSDINLEISEEATYLSWIGSSLSIGVSGGYAILFNDPAILYATFEGWKVYREYLNDVTLERLRPNQIFTWNGQWLTYRFSWKFRSDFDFLTLQGEKFFTVSETEIGVNTIEWSKLFFSLSRQFPDSIQTGYVFSLGQTNKTLGFFPFHFKSGSNLVSVYKKLWGEDDYLKNTAAFESLIGKRIDRACELGAIGLQALEPRGLTKYFSEGNIDLSKPAILLKKNETEIEFEERKSKILSKDLENIITFQTYKTWLIAMLTKNKEEIADYTTEIAAALVRYRASARKTDRKNLIEKELFASSKKNAFIEALIKIVSDGEVDSDIIEKVKELKDYIHYLNNEEFVYFWLLLKFDYAYQERIS</sequence>
<dbReference type="RefSeq" id="WP_128769171.1">
    <property type="nucleotide sequence ID" value="NZ_RXOC01000005.1"/>
</dbReference>
<reference evidence="1 2" key="1">
    <citation type="submission" date="2018-12" db="EMBL/GenBank/DDBJ databases">
        <title>The Draft Genome Sequence of the Soil Bacterium Pedobacter tournemirensis R1.</title>
        <authorList>
            <person name="He J."/>
        </authorList>
    </citation>
    <scope>NUCLEOTIDE SEQUENCE [LARGE SCALE GENOMIC DNA]</scope>
    <source>
        <strain evidence="1 2">R1</strain>
    </source>
</reference>
<evidence type="ECO:0000313" key="2">
    <source>
        <dbReference type="Proteomes" id="UP000290848"/>
    </source>
</evidence>
<evidence type="ECO:0000313" key="1">
    <source>
        <dbReference type="EMBL" id="RXF70098.1"/>
    </source>
</evidence>
<proteinExistence type="predicted"/>
<dbReference type="EMBL" id="RXOC01000005">
    <property type="protein sequence ID" value="RXF70098.1"/>
    <property type="molecule type" value="Genomic_DNA"/>
</dbReference>
<name>A0A4Q0MA33_9SPHI</name>
<dbReference type="AlphaFoldDB" id="A0A4Q0MA33"/>
<gene>
    <name evidence="1" type="ORF">EKH83_09435</name>
</gene>
<accession>A0A4Q0MA33</accession>